<sequence length="879" mass="100189">MLSVRRSLRATSLLLRRPTRSRPSIVHRLGDFPLPSPTLIAPSSFALSPFQFYSQKSQKQEKYDLPTVLKTFEEFRQSGAANLSKNEASQLVVALVKHKRHAECVELLRSCQEQEVPLKPFARVSGLSTSCLLKEFEVALREFELLQEEQKTKAPWVYADALNAANKLNRQETVNHIFQLLVSDSGDKAKVEVNGDTVDEMFKSALEQGVTLSEFTLRTLIIYAEKSNQPDLALQVFSMISSKELDVYKSLIVVCSKNQMWSDAMSVFDDMPKALLPNLNGAALGYLIMAHTKSKSEELKLRGLYIFGEHEEKWNSMACAAALEALLETRQYDVLLALANDMRRRGMKWDSFVHKLMAQSHIRRGSLEKATDFLHANTRRLGSFATPCYRELIEQYANVRGDVEEACQLYLEMILNKLALTFSDWCNALELALQLSDHTVYWSIRKQFWMSGDGDLPPHLLLPGRKDIWYQEQDRAAEKADEYSDVGMALKVFRDIQKADGAGLTTYVGSRLLATVGKHDRADTCVEMLNYFDEREIFPKKYARVAAFKAMSNQGQYSQALQIFNTTLQPWMYSRALDTAIKMKRYSSVTEILHHLREHEVKLTSKDYTHIILCCTRVKEWALGLSILSSMKAEGVELTMPIFESLLSGCGNDNFWGMVIEVYNSMPNDLRLRLAGKSLGSVLFAHARSEKEEVQQCTARICNEHKDALKAQAKQFPYETAMVAMMEAKQFSDVIALANGTKDPALVWTPTMYRSIIMSCIHTGSMEQAKELLQKHTKFMNNTSLECYRELVKYSAEVQGSVLEAAKLSLQMVQNNTTGVTVDDWRSALQLALQLPDHTIYWELRRWLRLQEIPLSEFREHHLLPDPNHEQQKDIEDAK</sequence>
<dbReference type="EMBL" id="BSXW01000869">
    <property type="protein sequence ID" value="GMF30883.1"/>
    <property type="molecule type" value="Genomic_DNA"/>
</dbReference>
<evidence type="ECO:0000313" key="2">
    <source>
        <dbReference type="Proteomes" id="UP001165083"/>
    </source>
</evidence>
<dbReference type="NCBIfam" id="TIGR00756">
    <property type="entry name" value="PPR"/>
    <property type="match status" value="1"/>
</dbReference>
<name>A0A9W6X532_9STRA</name>
<protein>
    <submittedName>
        <fullName evidence="1">Unnamed protein product</fullName>
    </submittedName>
</protein>
<dbReference type="OrthoDB" id="185373at2759"/>
<dbReference type="PANTHER" id="PTHR47930">
    <property type="entry name" value="YALI0C12947P"/>
    <property type="match status" value="1"/>
</dbReference>
<comment type="caution">
    <text evidence="1">The sequence shown here is derived from an EMBL/GenBank/DDBJ whole genome shotgun (WGS) entry which is preliminary data.</text>
</comment>
<keyword evidence="2" id="KW-1185">Reference proteome</keyword>
<organism evidence="1 2">
    <name type="scientific">Phytophthora lilii</name>
    <dbReference type="NCBI Taxonomy" id="2077276"/>
    <lineage>
        <taxon>Eukaryota</taxon>
        <taxon>Sar</taxon>
        <taxon>Stramenopiles</taxon>
        <taxon>Oomycota</taxon>
        <taxon>Peronosporomycetes</taxon>
        <taxon>Peronosporales</taxon>
        <taxon>Peronosporaceae</taxon>
        <taxon>Phytophthora</taxon>
    </lineage>
</organism>
<dbReference type="AlphaFoldDB" id="A0A9W6X532"/>
<dbReference type="InterPro" id="IPR002885">
    <property type="entry name" value="PPR_rpt"/>
</dbReference>
<dbReference type="InterPro" id="IPR011990">
    <property type="entry name" value="TPR-like_helical_dom_sf"/>
</dbReference>
<dbReference type="Gene3D" id="1.25.40.10">
    <property type="entry name" value="Tetratricopeptide repeat domain"/>
    <property type="match status" value="3"/>
</dbReference>
<dbReference type="Pfam" id="PF13812">
    <property type="entry name" value="PPR_3"/>
    <property type="match status" value="1"/>
</dbReference>
<proteinExistence type="predicted"/>
<accession>A0A9W6X532</accession>
<gene>
    <name evidence="1" type="ORF">Plil01_001320200</name>
</gene>
<dbReference type="PANTHER" id="PTHR47930:SF2">
    <property type="entry name" value="PENTATRICOPEPTIDE REPEAT PROTEIN (AFU_ORTHOLOGUE AFUA_8G04250)"/>
    <property type="match status" value="1"/>
</dbReference>
<reference evidence="1" key="1">
    <citation type="submission" date="2023-04" db="EMBL/GenBank/DDBJ databases">
        <title>Phytophthora lilii NBRC 32176.</title>
        <authorList>
            <person name="Ichikawa N."/>
            <person name="Sato H."/>
            <person name="Tonouchi N."/>
        </authorList>
    </citation>
    <scope>NUCLEOTIDE SEQUENCE</scope>
    <source>
        <strain evidence="1">NBRC 32176</strain>
    </source>
</reference>
<dbReference type="Pfam" id="PF01535">
    <property type="entry name" value="PPR"/>
    <property type="match status" value="1"/>
</dbReference>
<evidence type="ECO:0000313" key="1">
    <source>
        <dbReference type="EMBL" id="GMF30883.1"/>
    </source>
</evidence>
<dbReference type="Proteomes" id="UP001165083">
    <property type="component" value="Unassembled WGS sequence"/>
</dbReference>